<accession>A0A6J4SFX8</accession>
<feature type="region of interest" description="Disordered" evidence="1">
    <location>
        <begin position="35"/>
        <end position="59"/>
    </location>
</feature>
<evidence type="ECO:0000313" key="3">
    <source>
        <dbReference type="EMBL" id="CAA9497869.1"/>
    </source>
</evidence>
<dbReference type="InterPro" id="IPR008972">
    <property type="entry name" value="Cupredoxin"/>
</dbReference>
<protein>
    <recommendedName>
        <fullName evidence="2">EfeO-type cupredoxin-like domain-containing protein</fullName>
    </recommendedName>
</protein>
<reference evidence="3" key="1">
    <citation type="submission" date="2020-02" db="EMBL/GenBank/DDBJ databases">
        <authorList>
            <person name="Meier V. D."/>
        </authorList>
    </citation>
    <scope>NUCLEOTIDE SEQUENCE</scope>
    <source>
        <strain evidence="3">AVDCRST_MAG69</strain>
    </source>
</reference>
<name>A0A6J4SFX8_9ACTN</name>
<feature type="domain" description="EfeO-type cupredoxin-like" evidence="2">
    <location>
        <begin position="50"/>
        <end position="139"/>
    </location>
</feature>
<dbReference type="Pfam" id="PF13473">
    <property type="entry name" value="Cupredoxin_1"/>
    <property type="match status" value="1"/>
</dbReference>
<dbReference type="Gene3D" id="2.60.40.420">
    <property type="entry name" value="Cupredoxins - blue copper proteins"/>
    <property type="match status" value="1"/>
</dbReference>
<dbReference type="EMBL" id="CADCVP010000182">
    <property type="protein sequence ID" value="CAA9497869.1"/>
    <property type="molecule type" value="Genomic_DNA"/>
</dbReference>
<dbReference type="SUPFAM" id="SSF49503">
    <property type="entry name" value="Cupredoxins"/>
    <property type="match status" value="1"/>
</dbReference>
<gene>
    <name evidence="3" type="ORF">AVDCRST_MAG69-1714</name>
</gene>
<evidence type="ECO:0000259" key="2">
    <source>
        <dbReference type="Pfam" id="PF13473"/>
    </source>
</evidence>
<evidence type="ECO:0000256" key="1">
    <source>
        <dbReference type="SAM" id="MobiDB-lite"/>
    </source>
</evidence>
<organism evidence="3">
    <name type="scientific">uncultured Solirubrobacteraceae bacterium</name>
    <dbReference type="NCBI Taxonomy" id="1162706"/>
    <lineage>
        <taxon>Bacteria</taxon>
        <taxon>Bacillati</taxon>
        <taxon>Actinomycetota</taxon>
        <taxon>Thermoleophilia</taxon>
        <taxon>Solirubrobacterales</taxon>
        <taxon>Solirubrobacteraceae</taxon>
        <taxon>environmental samples</taxon>
    </lineage>
</organism>
<sequence>MNKGIIAFLAFLAVVLLGIGIWTATPMGGGGLGEEGVAAGGAGGVATPESPESEKDRSEGVVNIVDGRFEPETVEVIGQANVSFINRDDVPHGLDFEDESIEDVERIAPGAAHVVKMPGDGRYAFSDPADPGLKGTVVVGG</sequence>
<feature type="compositionally biased region" description="Gly residues" evidence="1">
    <location>
        <begin position="35"/>
        <end position="44"/>
    </location>
</feature>
<proteinExistence type="predicted"/>
<dbReference type="InterPro" id="IPR028096">
    <property type="entry name" value="EfeO_Cupredoxin"/>
</dbReference>
<dbReference type="AlphaFoldDB" id="A0A6J4SFX8"/>